<gene>
    <name evidence="4" type="ORF">C4F40_14090</name>
</gene>
<dbReference type="Proteomes" id="UP000618319">
    <property type="component" value="Unassembled WGS sequence"/>
</dbReference>
<evidence type="ECO:0000313" key="5">
    <source>
        <dbReference type="Proteomes" id="UP000618319"/>
    </source>
</evidence>
<dbReference type="InterPro" id="IPR008979">
    <property type="entry name" value="Galactose-bd-like_sf"/>
</dbReference>
<evidence type="ECO:0000313" key="4">
    <source>
        <dbReference type="EMBL" id="MBE8721854.1"/>
    </source>
</evidence>
<dbReference type="InterPro" id="IPR013737">
    <property type="entry name" value="Bac_rhamnosid_N"/>
</dbReference>
<keyword evidence="5" id="KW-1185">Reference proteome</keyword>
<dbReference type="InterPro" id="IPR012341">
    <property type="entry name" value="6hp_glycosidase-like_sf"/>
</dbReference>
<evidence type="ECO:0000259" key="2">
    <source>
        <dbReference type="Pfam" id="PF08531"/>
    </source>
</evidence>
<dbReference type="Gene3D" id="1.50.10.10">
    <property type="match status" value="1"/>
</dbReference>
<proteinExistence type="predicted"/>
<dbReference type="Pfam" id="PF08531">
    <property type="entry name" value="Bac_rhamnosid_N"/>
    <property type="match status" value="1"/>
</dbReference>
<dbReference type="RefSeq" id="WP_196939781.1">
    <property type="nucleotide sequence ID" value="NZ_MU158690.1"/>
</dbReference>
<evidence type="ECO:0000259" key="3">
    <source>
        <dbReference type="Pfam" id="PF17389"/>
    </source>
</evidence>
<dbReference type="PANTHER" id="PTHR34987">
    <property type="entry name" value="C, PUTATIVE (AFU_ORTHOLOGUE AFUA_3G02880)-RELATED"/>
    <property type="match status" value="1"/>
</dbReference>
<dbReference type="PANTHER" id="PTHR34987:SF2">
    <property type="entry name" value="B, PUTATIVE (AFU_ORTHOLOGUE AFUA_7G05040)-RELATED"/>
    <property type="match status" value="1"/>
</dbReference>
<sequence length="794" mass="89942">MYRILVLLHLFLFFRPNGNVYAVPPSIDSAIIHKKWDAQWITAPGISLKDFQVLHLRKTFQLTAVDQEFLVHVSADNRYRLYVNGEEVGKGPARGDLNNWFFDTYDLAPYLKQGENVVAAVIWNFAEFAPMAQITNKTAFILQGNSKRESFLSTGADWKVYVNQAYETPKGFAVYTTVGPNEVVDGRLYPFAWQNLGYDDQSWLQPRLLGRGTPKGKTSGWDWALTPRTIPQLDYKKEYFVHLLDHEGKKAKTNIEKGFKAMVIPAYTKVKILLDRGILTTAYPEIVVSKGKGSLIKLAYAEALVDAQGVKGNRDIVIGKQMPDMLQDTYVADGADARTFQPLWLRTFRYVELAIETKDDPLVLEDVYSYFSAYPFQRTAVFESEDRLLEEIWQVGWRTTRLCAGELYYDCPYYEQLQYIGDTRVQALISLNLTTDDRLVKAAIAHFKMSTMPNGLTQSRYPSSEYQIIPGFSLFWIAMVHDYMMYRDDAAYSAEQVQTITHILKWFEDNTQPNGMLGQMDYWNFVDWSFGPWKAELPIGGTPPGTFDGHSSVLSLLYVLGLEKAVDIFHALGQKDKAAYYANVSAKMKSSIYALCWDPTKGLLADSPERNSFSQHANALATLVGMFTEKQQRGVMNKVMNTDGTVLEASLYFKFYVFQAVKKAGLADNYLDFLAPWENMLELGLTTFAETPEPTRSDCHAWSAHPLVDFMTTVCGIEPMDFGYKKVKVQPHLGRLSTVKGKAIHPSGAIPFDLKRKGRKGIEGTIELPIGITGVFFWENTQIELSPGFNTIKL</sequence>
<evidence type="ECO:0000259" key="1">
    <source>
        <dbReference type="Pfam" id="PF05592"/>
    </source>
</evidence>
<feature type="domain" description="Alpha-L-rhamnosidase six-hairpin glycosidase" evidence="3">
    <location>
        <begin position="378"/>
        <end position="706"/>
    </location>
</feature>
<dbReference type="SUPFAM" id="SSF48208">
    <property type="entry name" value="Six-hairpin glycosidases"/>
    <property type="match status" value="1"/>
</dbReference>
<protein>
    <submittedName>
        <fullName evidence="4">Alpha-L-rhamnosidase</fullName>
    </submittedName>
</protein>
<dbReference type="Gene3D" id="2.60.120.260">
    <property type="entry name" value="Galactose-binding domain-like"/>
    <property type="match status" value="2"/>
</dbReference>
<reference evidence="4 5" key="1">
    <citation type="submission" date="2018-02" db="EMBL/GenBank/DDBJ databases">
        <title>Sphingobacterium KA21.</title>
        <authorList>
            <person name="Vasarhelyi B.M."/>
            <person name="Deshmukh S."/>
            <person name="Balint B."/>
            <person name="Kukolya J."/>
        </authorList>
    </citation>
    <scope>NUCLEOTIDE SEQUENCE [LARGE SCALE GENOMIC DNA]</scope>
    <source>
        <strain evidence="4 5">Ka21</strain>
    </source>
</reference>
<feature type="domain" description="Alpha-L-rhamnosidase concanavalin-like" evidence="1">
    <location>
        <begin position="271"/>
        <end position="354"/>
    </location>
</feature>
<dbReference type="InterPro" id="IPR035396">
    <property type="entry name" value="Bac_rhamnosid6H"/>
</dbReference>
<feature type="domain" description="Bacterial alpha-L-rhamnosidase N-terminal" evidence="2">
    <location>
        <begin position="71"/>
        <end position="205"/>
    </location>
</feature>
<comment type="caution">
    <text evidence="4">The sequence shown here is derived from an EMBL/GenBank/DDBJ whole genome shotgun (WGS) entry which is preliminary data.</text>
</comment>
<dbReference type="Pfam" id="PF05592">
    <property type="entry name" value="Bac_rhamnosid"/>
    <property type="match status" value="1"/>
</dbReference>
<dbReference type="Gene3D" id="2.60.420.10">
    <property type="entry name" value="Maltose phosphorylase, domain 3"/>
    <property type="match status" value="1"/>
</dbReference>
<dbReference type="EMBL" id="PSKQ01000021">
    <property type="protein sequence ID" value="MBE8721854.1"/>
    <property type="molecule type" value="Genomic_DNA"/>
</dbReference>
<dbReference type="InterPro" id="IPR008902">
    <property type="entry name" value="Rhamnosid_concanavalin"/>
</dbReference>
<dbReference type="InterPro" id="IPR008928">
    <property type="entry name" value="6-hairpin_glycosidase_sf"/>
</dbReference>
<dbReference type="Pfam" id="PF17389">
    <property type="entry name" value="Bac_rhamnosid6H"/>
    <property type="match status" value="1"/>
</dbReference>
<name>A0ABR9TAF3_9SPHI</name>
<accession>A0ABR9TAF3</accession>
<dbReference type="SUPFAM" id="SSF49785">
    <property type="entry name" value="Galactose-binding domain-like"/>
    <property type="match status" value="1"/>
</dbReference>
<organism evidence="4 5">
    <name type="scientific">Sphingobacterium pedocola</name>
    <dbReference type="NCBI Taxonomy" id="2082722"/>
    <lineage>
        <taxon>Bacteria</taxon>
        <taxon>Pseudomonadati</taxon>
        <taxon>Bacteroidota</taxon>
        <taxon>Sphingobacteriia</taxon>
        <taxon>Sphingobacteriales</taxon>
        <taxon>Sphingobacteriaceae</taxon>
        <taxon>Sphingobacterium</taxon>
    </lineage>
</organism>